<gene>
    <name evidence="4" type="ORF">C4K46_02755</name>
</gene>
<sequence>MIKTSKILLNLGKVVALVLVTIFLNSLPMLLIARNDVLSLPVKILASLFYIAIILIFYSFIWRYYQKQQPLEIREQKFGWKDFGIALLYSLVGRVIAILATFLLRLMTGQQETANDRMIQSVGQGQGHIFPAFIIFFVLTIGVFAPILEELTFRGLPQTFFIKGKASKIIGAILTSLVFGILHTSKLIELPVYFLLGLLFYLSFQRRGNIKDSIAVHILNNLPAAILLAISLFNQ</sequence>
<dbReference type="PANTHER" id="PTHR36435:SF1">
    <property type="entry name" value="CAAX AMINO TERMINAL PROTEASE FAMILY PROTEIN"/>
    <property type="match status" value="1"/>
</dbReference>
<dbReference type="Pfam" id="PF02517">
    <property type="entry name" value="Rce1-like"/>
    <property type="match status" value="1"/>
</dbReference>
<feature type="transmembrane region" description="Helical" evidence="2">
    <location>
        <begin position="44"/>
        <end position="65"/>
    </location>
</feature>
<keyword evidence="5" id="KW-1185">Reference proteome</keyword>
<keyword evidence="2" id="KW-0472">Membrane</keyword>
<dbReference type="RefSeq" id="WP_209627160.1">
    <property type="nucleotide sequence ID" value="NZ_PRDG01000002.1"/>
</dbReference>
<keyword evidence="4" id="KW-0482">Metalloprotease</keyword>
<proteinExistence type="inferred from homology"/>
<feature type="transmembrane region" description="Helical" evidence="2">
    <location>
        <begin position="214"/>
        <end position="233"/>
    </location>
</feature>
<feature type="transmembrane region" description="Helical" evidence="2">
    <location>
        <begin position="7"/>
        <end position="32"/>
    </location>
</feature>
<feature type="transmembrane region" description="Helical" evidence="2">
    <location>
        <begin position="128"/>
        <end position="148"/>
    </location>
</feature>
<evidence type="ECO:0000313" key="5">
    <source>
        <dbReference type="Proteomes" id="UP001519296"/>
    </source>
</evidence>
<keyword evidence="2" id="KW-1133">Transmembrane helix</keyword>
<evidence type="ECO:0000256" key="1">
    <source>
        <dbReference type="ARBA" id="ARBA00009067"/>
    </source>
</evidence>
<evidence type="ECO:0000259" key="3">
    <source>
        <dbReference type="Pfam" id="PF02517"/>
    </source>
</evidence>
<evidence type="ECO:0000256" key="2">
    <source>
        <dbReference type="SAM" id="Phobius"/>
    </source>
</evidence>
<organism evidence="4 5">
    <name type="scientific">Streptococcus oricebi</name>
    <dbReference type="NCBI Taxonomy" id="1547447"/>
    <lineage>
        <taxon>Bacteria</taxon>
        <taxon>Bacillati</taxon>
        <taxon>Bacillota</taxon>
        <taxon>Bacilli</taxon>
        <taxon>Lactobacillales</taxon>
        <taxon>Streptococcaceae</taxon>
        <taxon>Streptococcus</taxon>
    </lineage>
</organism>
<reference evidence="4 5" key="1">
    <citation type="submission" date="2018-02" db="EMBL/GenBank/DDBJ databases">
        <title>Draft genome sequence of Streptococcus oricebi CCUG 70868T type strain.</title>
        <authorList>
            <person name="Mendez V."/>
            <person name="Salva-Serra F."/>
            <person name="Jaen-Luchoro D."/>
            <person name="Gonzales-Siles L."/>
            <person name="Karlsson R."/>
            <person name="Engstrom-Jakobsson H."/>
            <person name="Busquets A."/>
            <person name="Gomila M."/>
            <person name="Pineiro-Iglesias B."/>
            <person name="Bennasar-Figueras A."/>
            <person name="Seeger M."/>
            <person name="Moore E."/>
        </authorList>
    </citation>
    <scope>NUCLEOTIDE SEQUENCE [LARGE SCALE GENOMIC DNA]</scope>
    <source>
        <strain evidence="4 5">CCUG 70868</strain>
    </source>
</reference>
<dbReference type="EMBL" id="PRDG01000002">
    <property type="protein sequence ID" value="MBP2622855.1"/>
    <property type="molecule type" value="Genomic_DNA"/>
</dbReference>
<dbReference type="GO" id="GO:0008237">
    <property type="term" value="F:metallopeptidase activity"/>
    <property type="evidence" value="ECO:0007669"/>
    <property type="project" value="UniProtKB-KW"/>
</dbReference>
<dbReference type="InterPro" id="IPR052710">
    <property type="entry name" value="CAAX_protease"/>
</dbReference>
<keyword evidence="4" id="KW-0378">Hydrolase</keyword>
<dbReference type="InterPro" id="IPR003675">
    <property type="entry name" value="Rce1/LyrA-like_dom"/>
</dbReference>
<comment type="caution">
    <text evidence="4">The sequence shown here is derived from an EMBL/GenBank/DDBJ whole genome shotgun (WGS) entry which is preliminary data.</text>
</comment>
<name>A0ABS5B1Z6_9STRE</name>
<evidence type="ECO:0000313" key="4">
    <source>
        <dbReference type="EMBL" id="MBP2622855.1"/>
    </source>
</evidence>
<comment type="similarity">
    <text evidence="1">Belongs to the UPF0177 family.</text>
</comment>
<feature type="transmembrane region" description="Helical" evidence="2">
    <location>
        <begin position="86"/>
        <end position="108"/>
    </location>
</feature>
<keyword evidence="4" id="KW-0645">Protease</keyword>
<keyword evidence="2" id="KW-0812">Transmembrane</keyword>
<accession>A0ABS5B1Z6</accession>
<protein>
    <submittedName>
        <fullName evidence="4">CPBP family intramembrane metalloprotease</fullName>
    </submittedName>
</protein>
<feature type="transmembrane region" description="Helical" evidence="2">
    <location>
        <begin position="169"/>
        <end position="202"/>
    </location>
</feature>
<dbReference type="PANTHER" id="PTHR36435">
    <property type="entry name" value="SLR1288 PROTEIN"/>
    <property type="match status" value="1"/>
</dbReference>
<dbReference type="Proteomes" id="UP001519296">
    <property type="component" value="Unassembled WGS sequence"/>
</dbReference>
<feature type="domain" description="CAAX prenyl protease 2/Lysostaphin resistance protein A-like" evidence="3">
    <location>
        <begin position="133"/>
        <end position="222"/>
    </location>
</feature>